<dbReference type="Proteomes" id="UP000062833">
    <property type="component" value="Chromosome"/>
</dbReference>
<evidence type="ECO:0000313" key="2">
    <source>
        <dbReference type="Proteomes" id="UP000062833"/>
    </source>
</evidence>
<protein>
    <submittedName>
        <fullName evidence="1">Uncharacterized protein</fullName>
    </submittedName>
</protein>
<dbReference type="EMBL" id="CP012677">
    <property type="protein sequence ID" value="ALE92332.1"/>
    <property type="molecule type" value="Genomic_DNA"/>
</dbReference>
<reference evidence="2" key="1">
    <citation type="submission" date="2015-09" db="EMBL/GenBank/DDBJ databases">
        <title>Complete genome of Arthrobacter alpinus strain R3.8.</title>
        <authorList>
            <person name="See-Too W.S."/>
            <person name="Chan K.G."/>
        </authorList>
    </citation>
    <scope>NUCLEOTIDE SEQUENCE [LARGE SCALE GENOMIC DNA]</scope>
    <source>
        <strain evidence="2">R3.8</strain>
    </source>
</reference>
<organism evidence="1 2">
    <name type="scientific">Arthrobacter alpinus</name>
    <dbReference type="NCBI Taxonomy" id="656366"/>
    <lineage>
        <taxon>Bacteria</taxon>
        <taxon>Bacillati</taxon>
        <taxon>Actinomycetota</taxon>
        <taxon>Actinomycetes</taxon>
        <taxon>Micrococcales</taxon>
        <taxon>Micrococcaceae</taxon>
        <taxon>Arthrobacter</taxon>
    </lineage>
</organism>
<proteinExistence type="predicted"/>
<sequence>MAAGRVSRRYWPAFDGGERQGPYQLLVAPAVHHGCEDPLVQQRQTVDEMQDSDAGAPLFLTIKSHPTAACI</sequence>
<dbReference type="KEGG" id="aaq:AOC05_08360"/>
<gene>
    <name evidence="1" type="ORF">AOC05_08360</name>
</gene>
<dbReference type="PATRIC" id="fig|656366.3.peg.1792"/>
<keyword evidence="2" id="KW-1185">Reference proteome</keyword>
<dbReference type="AlphaFoldDB" id="A0A0M5M364"/>
<name>A0A0M5M364_9MICC</name>
<evidence type="ECO:0000313" key="1">
    <source>
        <dbReference type="EMBL" id="ALE92332.1"/>
    </source>
</evidence>
<accession>A0A0M5M364</accession>